<name>A0A183FLY6_HELPZ</name>
<reference evidence="4" key="2">
    <citation type="submission" date="2019-09" db="UniProtKB">
        <authorList>
            <consortium name="WormBaseParasite"/>
        </authorList>
    </citation>
    <scope>IDENTIFICATION</scope>
</reference>
<proteinExistence type="predicted"/>
<dbReference type="Proteomes" id="UP000050761">
    <property type="component" value="Unassembled WGS sequence"/>
</dbReference>
<dbReference type="EMBL" id="UZAH01026125">
    <property type="protein sequence ID" value="VDO75961.1"/>
    <property type="molecule type" value="Genomic_DNA"/>
</dbReference>
<gene>
    <name evidence="2" type="ORF">HPBE_LOCUS8339</name>
</gene>
<evidence type="ECO:0000256" key="1">
    <source>
        <dbReference type="SAM" id="MobiDB-lite"/>
    </source>
</evidence>
<reference evidence="2 3" key="1">
    <citation type="submission" date="2018-11" db="EMBL/GenBank/DDBJ databases">
        <authorList>
            <consortium name="Pathogen Informatics"/>
        </authorList>
    </citation>
    <scope>NUCLEOTIDE SEQUENCE [LARGE SCALE GENOMIC DNA]</scope>
</reference>
<feature type="region of interest" description="Disordered" evidence="1">
    <location>
        <begin position="50"/>
        <end position="112"/>
    </location>
</feature>
<feature type="compositionally biased region" description="Basic and acidic residues" evidence="1">
    <location>
        <begin position="102"/>
        <end position="112"/>
    </location>
</feature>
<dbReference type="AlphaFoldDB" id="A0A183FLY6"/>
<evidence type="ECO:0000313" key="4">
    <source>
        <dbReference type="WBParaSite" id="HPBE_0000833801-mRNA-1"/>
    </source>
</evidence>
<accession>A0A3P7XNF1</accession>
<keyword evidence="3" id="KW-1185">Reference proteome</keyword>
<organism evidence="3 4">
    <name type="scientific">Heligmosomoides polygyrus</name>
    <name type="common">Parasitic roundworm</name>
    <dbReference type="NCBI Taxonomy" id="6339"/>
    <lineage>
        <taxon>Eukaryota</taxon>
        <taxon>Metazoa</taxon>
        <taxon>Ecdysozoa</taxon>
        <taxon>Nematoda</taxon>
        <taxon>Chromadorea</taxon>
        <taxon>Rhabditida</taxon>
        <taxon>Rhabditina</taxon>
        <taxon>Rhabditomorpha</taxon>
        <taxon>Strongyloidea</taxon>
        <taxon>Heligmosomidae</taxon>
        <taxon>Heligmosomoides</taxon>
    </lineage>
</organism>
<dbReference type="OrthoDB" id="5869749at2759"/>
<evidence type="ECO:0000313" key="3">
    <source>
        <dbReference type="Proteomes" id="UP000050761"/>
    </source>
</evidence>
<feature type="compositionally biased region" description="Basic and acidic residues" evidence="1">
    <location>
        <begin position="69"/>
        <end position="95"/>
    </location>
</feature>
<accession>A0A183FLY6</accession>
<sequence length="156" mass="17125">MCIVLALLAMVTDTACLFYPFLLIVRQLQNNPFVFPGAVQHPNVVVLPAEPELGNTNPDDPPPYSTIASEREENSGETAKEETLPPRYSELDRTSSSDSPEDGNKQPRRFSSDILKKTVVIQKRSTAGNCAIFASLTTSCTPSIGQAERMPEDLDR</sequence>
<evidence type="ECO:0000313" key="2">
    <source>
        <dbReference type="EMBL" id="VDO75961.1"/>
    </source>
</evidence>
<dbReference type="WBParaSite" id="HPBE_0000833801-mRNA-1">
    <property type="protein sequence ID" value="HPBE_0000833801-mRNA-1"/>
    <property type="gene ID" value="HPBE_0000833801"/>
</dbReference>
<protein>
    <submittedName>
        <fullName evidence="2 4">Uncharacterized protein</fullName>
    </submittedName>
</protein>